<keyword evidence="2" id="KW-0812">Transmembrane</keyword>
<comment type="caution">
    <text evidence="3">The sequence shown here is derived from an EMBL/GenBank/DDBJ whole genome shotgun (WGS) entry which is preliminary data.</text>
</comment>
<feature type="compositionally biased region" description="Basic and acidic residues" evidence="1">
    <location>
        <begin position="101"/>
        <end position="110"/>
    </location>
</feature>
<evidence type="ECO:0000313" key="3">
    <source>
        <dbReference type="EMBL" id="KAF5832286.1"/>
    </source>
</evidence>
<sequence>MLISFDSLQQSRRTLSPGGSARVKHHPSQVSAIQLPASGVYAMLLQALLKAGRCSLALCCLLMLTPKCSAAAAPIAHNVNADDFQIDVVVEGARHALQALEKEGRRDGGRDGANGLQKPLTSDGDSIVAGAKRALLILEEEGHSNNEKDDHKVQRLRRLLAGIDNETYIPERRLLQDQTDVPYPADPSSPVTAYCPRGSVIASFVLETSPDSVERLNSIGCSDGTTFQLHAPVDAGVAAEQKVTCSSGFTGFWEGYTEYEPMGLRVDLTWLKWRCNSADTRVYGDTSDSRGSDFPPPAVCRTGFVGAKFTYNEGTLTELELICNPPDSLPLSPPNPCQSSSSSSAVNYITLDLDFEDAAGDPTFREQLKQTYEENVFSKFRGFFAFNGRGQCPDFVQMNLLRGSVVAEFVIHLGAGSTPEEAAALEEELGSMGAEKAGNIMLPGLQFNGQPVEVTGSSKNRPSKNRPELEPRAGEAGGSGPTQATSDSDSNKAKVLGPAIAVPVFFFLLAVALGSYFIFRRSRISPTVTIKLRDACQETV</sequence>
<protein>
    <recommendedName>
        <fullName evidence="5">Transmembrane protein</fullName>
    </recommendedName>
</protein>
<gene>
    <name evidence="3" type="ORF">DUNSADRAFT_11851</name>
</gene>
<keyword evidence="4" id="KW-1185">Reference proteome</keyword>
<evidence type="ECO:0000256" key="2">
    <source>
        <dbReference type="SAM" id="Phobius"/>
    </source>
</evidence>
<keyword evidence="2" id="KW-0472">Membrane</keyword>
<name>A0ABQ7GCF8_DUNSA</name>
<accession>A0ABQ7GCF8</accession>
<feature type="region of interest" description="Disordered" evidence="1">
    <location>
        <begin position="101"/>
        <end position="121"/>
    </location>
</feature>
<evidence type="ECO:0000313" key="4">
    <source>
        <dbReference type="Proteomes" id="UP000815325"/>
    </source>
</evidence>
<proteinExistence type="predicted"/>
<keyword evidence="2" id="KW-1133">Transmembrane helix</keyword>
<dbReference type="EMBL" id="MU069884">
    <property type="protein sequence ID" value="KAF5832286.1"/>
    <property type="molecule type" value="Genomic_DNA"/>
</dbReference>
<feature type="transmembrane region" description="Helical" evidence="2">
    <location>
        <begin position="495"/>
        <end position="519"/>
    </location>
</feature>
<dbReference type="Proteomes" id="UP000815325">
    <property type="component" value="Unassembled WGS sequence"/>
</dbReference>
<organism evidence="3 4">
    <name type="scientific">Dunaliella salina</name>
    <name type="common">Green alga</name>
    <name type="synonym">Protococcus salinus</name>
    <dbReference type="NCBI Taxonomy" id="3046"/>
    <lineage>
        <taxon>Eukaryota</taxon>
        <taxon>Viridiplantae</taxon>
        <taxon>Chlorophyta</taxon>
        <taxon>core chlorophytes</taxon>
        <taxon>Chlorophyceae</taxon>
        <taxon>CS clade</taxon>
        <taxon>Chlamydomonadales</taxon>
        <taxon>Dunaliellaceae</taxon>
        <taxon>Dunaliella</taxon>
    </lineage>
</organism>
<evidence type="ECO:0008006" key="5">
    <source>
        <dbReference type="Google" id="ProtNLM"/>
    </source>
</evidence>
<reference evidence="3" key="1">
    <citation type="submission" date="2017-08" db="EMBL/GenBank/DDBJ databases">
        <authorList>
            <person name="Polle J.E."/>
            <person name="Barry K."/>
            <person name="Cushman J."/>
            <person name="Schmutz J."/>
            <person name="Tran D."/>
            <person name="Hathwaick L.T."/>
            <person name="Yim W.C."/>
            <person name="Jenkins J."/>
            <person name="Mckie-Krisberg Z.M."/>
            <person name="Prochnik S."/>
            <person name="Lindquist E."/>
            <person name="Dockter R.B."/>
            <person name="Adam C."/>
            <person name="Molina H."/>
            <person name="Bunkerborg J."/>
            <person name="Jin E."/>
            <person name="Buchheim M."/>
            <person name="Magnuson J."/>
        </authorList>
    </citation>
    <scope>NUCLEOTIDE SEQUENCE</scope>
    <source>
        <strain evidence="3">CCAP 19/18</strain>
    </source>
</reference>
<feature type="region of interest" description="Disordered" evidence="1">
    <location>
        <begin position="451"/>
        <end position="491"/>
    </location>
</feature>
<evidence type="ECO:0000256" key="1">
    <source>
        <dbReference type="SAM" id="MobiDB-lite"/>
    </source>
</evidence>